<feature type="domain" description="Glutaminase A central" evidence="2">
    <location>
        <begin position="509"/>
        <end position="851"/>
    </location>
</feature>
<dbReference type="InterPro" id="IPR052743">
    <property type="entry name" value="Glutaminase_GtaA"/>
</dbReference>
<dbReference type="Pfam" id="PF16335">
    <property type="entry name" value="GtaA_6_Hairpin"/>
    <property type="match status" value="1"/>
</dbReference>
<evidence type="ECO:0000259" key="3">
    <source>
        <dbReference type="Pfam" id="PF17168"/>
    </source>
</evidence>
<dbReference type="OrthoDB" id="175993at2"/>
<dbReference type="EMBL" id="CP025096">
    <property type="protein sequence ID" value="AUD03297.1"/>
    <property type="molecule type" value="Genomic_DNA"/>
</dbReference>
<dbReference type="InterPro" id="IPR032515">
    <property type="entry name" value="DUF4964"/>
</dbReference>
<dbReference type="Proteomes" id="UP000232883">
    <property type="component" value="Chromosome"/>
</dbReference>
<proteinExistence type="predicted"/>
<dbReference type="Gene3D" id="2.60.120.260">
    <property type="entry name" value="Galactose-binding domain-like"/>
    <property type="match status" value="1"/>
</dbReference>
<dbReference type="KEGG" id="spir:CWM47_16530"/>
<name>A0A2K8Z088_9BACT</name>
<accession>A0A2K8Z088</accession>
<evidence type="ECO:0000259" key="1">
    <source>
        <dbReference type="Pfam" id="PF16334"/>
    </source>
</evidence>
<evidence type="ECO:0000313" key="5">
    <source>
        <dbReference type="Proteomes" id="UP000232883"/>
    </source>
</evidence>
<dbReference type="InterPro" id="IPR033433">
    <property type="entry name" value="GtaA_N"/>
</dbReference>
<dbReference type="AlphaFoldDB" id="A0A2K8Z088"/>
<dbReference type="Pfam" id="PF17168">
    <property type="entry name" value="DUF5127"/>
    <property type="match status" value="1"/>
</dbReference>
<evidence type="ECO:0000313" key="4">
    <source>
        <dbReference type="EMBL" id="AUD03297.1"/>
    </source>
</evidence>
<feature type="domain" description="DUF4964" evidence="1">
    <location>
        <begin position="22"/>
        <end position="98"/>
    </location>
</feature>
<dbReference type="InterPro" id="IPR032514">
    <property type="entry name" value="GtaA_central"/>
</dbReference>
<feature type="domain" description="Glutaminase A N-terminal" evidence="3">
    <location>
        <begin position="272"/>
        <end position="503"/>
    </location>
</feature>
<dbReference type="InterPro" id="IPR008979">
    <property type="entry name" value="Galactose-bd-like_sf"/>
</dbReference>
<dbReference type="PANTHER" id="PTHR31987:SF1">
    <property type="entry name" value="GLUTAMINASE A"/>
    <property type="match status" value="1"/>
</dbReference>
<dbReference type="SUPFAM" id="SSF49785">
    <property type="entry name" value="Galactose-binding domain-like"/>
    <property type="match status" value="1"/>
</dbReference>
<organism evidence="4 5">
    <name type="scientific">Spirosoma pollinicola</name>
    <dbReference type="NCBI Taxonomy" id="2057025"/>
    <lineage>
        <taxon>Bacteria</taxon>
        <taxon>Pseudomonadati</taxon>
        <taxon>Bacteroidota</taxon>
        <taxon>Cytophagia</taxon>
        <taxon>Cytophagales</taxon>
        <taxon>Cytophagaceae</taxon>
        <taxon>Spirosoma</taxon>
    </lineage>
</organism>
<reference evidence="4 5" key="1">
    <citation type="submission" date="2017-11" db="EMBL/GenBank/DDBJ databases">
        <title>Taxonomic description and genome sequences of Spirosoma HA7 sp. nov., isolated from pollen microhabitat of Corylus avellana.</title>
        <authorList>
            <person name="Ambika Manirajan B."/>
            <person name="Suarez C."/>
            <person name="Ratering S."/>
            <person name="Geissler-Plaum R."/>
            <person name="Cardinale M."/>
            <person name="Sylvia S."/>
        </authorList>
    </citation>
    <scope>NUCLEOTIDE SEQUENCE [LARGE SCALE GENOMIC DNA]</scope>
    <source>
        <strain evidence="4 5">HA7</strain>
    </source>
</reference>
<dbReference type="PANTHER" id="PTHR31987">
    <property type="entry name" value="GLUTAMINASE A-RELATED"/>
    <property type="match status" value="1"/>
</dbReference>
<keyword evidence="5" id="KW-1185">Reference proteome</keyword>
<dbReference type="Pfam" id="PF16334">
    <property type="entry name" value="DUF4964"/>
    <property type="match status" value="1"/>
</dbReference>
<protein>
    <submittedName>
        <fullName evidence="4">Glutaminase</fullName>
    </submittedName>
</protein>
<sequence length="859" mass="95382">MVYVVDVFRCIRKPIVPMQKKSALCVSITLLTSLFFGQSIAQNLRPPAYPLITHDPYFSVWSTTDKLTDSPTRHWTGKPQSLEGIVRVDGKAYQFLGAVPTTYEQIASTGESKSYPAQYTLKKPSAGWEKTDFNASSWQSGQGPFGDTPEAKTKWTNSESAAMKDGIYYRREFTYDGKADPSKLLLSINHDDDVVVYLNGTKILDKPDYINEYTYLPLSAAGQKALQKGKNILAVHCVSPRGGSFIDVGIVNPVTTSSITTATQTGVTVSATQTNYTFSVGPVNLVVNFMSPLLLDELEVVARPITYITFEVRSQDRKPHSVQVFLSESGTLATNTVGQEVVMKAGQAPGLIYQSVGTEAQPVLAKKGDNVRIDWGYAYLAVPQENGNQTGNGMAPGLKQAFLTNGQLPTDNKATVPGNKPRAAVDVAVASVLDFGNVSKPAEKHLMLAYDDLYSVQYFKQNLRPWWRRDEKTTMISLLQTAEKDYNRLREKCDKFDSKLRSDARKAGGKEYADLCELAYRQAIAAHKIVAGPKGETLFLSKENFSNGSIGTVDITYPSAPLFLLYNPTLLKGMMEPIFQYSESGRWKKPFAAHDVGTYPLANGQTYGEDMPVEECGNMLLLAGAISGAEGNANYAKEHWKTLTTWVEYLKKDGFDPANQLCTDDFAGHIARNANLSVKAILGIAAYGQMAAQLGDKATAQAYLKTARDMAVKWQQLALDKTPSQKEHYDLTFENQGDSWSQKYNLVWDKLLDLGVFPKEVSQTEIAYYLTKQKPYGLPLDSRKTYTKSDWIVWTATLAKSDRDFEEFIKPVWKYVNETPTRVPLSDWHETTNAKQVGFQARSVVGGYYIKMLEGKLSK</sequence>
<evidence type="ECO:0000259" key="2">
    <source>
        <dbReference type="Pfam" id="PF16335"/>
    </source>
</evidence>
<gene>
    <name evidence="4" type="ORF">CWM47_16530</name>
</gene>